<reference evidence="1 2" key="1">
    <citation type="submission" date="2020-03" db="EMBL/GenBank/DDBJ databases">
        <title>Metabolic flexibility allows generalist bacteria to become dominant in a frequently disturbed ecosystem.</title>
        <authorList>
            <person name="Chen Y.-J."/>
            <person name="Leung P.M."/>
            <person name="Bay S.K."/>
            <person name="Hugenholtz P."/>
            <person name="Kessler A.J."/>
            <person name="Shelley G."/>
            <person name="Waite D.W."/>
            <person name="Cook P.L."/>
            <person name="Greening C."/>
        </authorList>
    </citation>
    <scope>NUCLEOTIDE SEQUENCE [LARGE SCALE GENOMIC DNA]</scope>
    <source>
        <strain evidence="1">SS_bin_28</strain>
    </source>
</reference>
<dbReference type="AlphaFoldDB" id="A0A7Y2E4Y6"/>
<evidence type="ECO:0000313" key="1">
    <source>
        <dbReference type="EMBL" id="NNF05309.1"/>
    </source>
</evidence>
<dbReference type="InterPro" id="IPR036086">
    <property type="entry name" value="ParB/Sulfiredoxin_sf"/>
</dbReference>
<proteinExistence type="predicted"/>
<gene>
    <name evidence="1" type="ORF">HKN21_00980</name>
</gene>
<protein>
    <recommendedName>
        <fullName evidence="3">Tetratricopeptide repeat protein</fullName>
    </recommendedName>
</protein>
<dbReference type="EMBL" id="JABDJR010000030">
    <property type="protein sequence ID" value="NNF05309.1"/>
    <property type="molecule type" value="Genomic_DNA"/>
</dbReference>
<name>A0A7Y2E4Y6_UNCEI</name>
<accession>A0A7Y2E4Y6</accession>
<dbReference type="InterPro" id="IPR011990">
    <property type="entry name" value="TPR-like_helical_dom_sf"/>
</dbReference>
<dbReference type="Gene3D" id="1.25.40.10">
    <property type="entry name" value="Tetratricopeptide repeat domain"/>
    <property type="match status" value="1"/>
</dbReference>
<dbReference type="Proteomes" id="UP000547674">
    <property type="component" value="Unassembled WGS sequence"/>
</dbReference>
<dbReference type="SUPFAM" id="SSF48452">
    <property type="entry name" value="TPR-like"/>
    <property type="match status" value="1"/>
</dbReference>
<evidence type="ECO:0008006" key="3">
    <source>
        <dbReference type="Google" id="ProtNLM"/>
    </source>
</evidence>
<comment type="caution">
    <text evidence="1">The sequence shown here is derived from an EMBL/GenBank/DDBJ whole genome shotgun (WGS) entry which is preliminary data.</text>
</comment>
<dbReference type="Pfam" id="PF14559">
    <property type="entry name" value="TPR_19"/>
    <property type="match status" value="1"/>
</dbReference>
<dbReference type="Gene3D" id="3.90.1530.10">
    <property type="entry name" value="Conserved hypothetical protein from pyrococcus furiosus pfu- 392566-001, ParB domain"/>
    <property type="match status" value="1"/>
</dbReference>
<sequence>MKSAVDIEVSLEAARVAFEDGKIDEGDRILATLLKEDDQNELVRHMAGYAAFLRSDHALALTHLEVAVHKDPLFLDARILYAFVLAELNQPGDAIRAFYRVLALDPRCEPARVRLCELLHEQGRYEVAIRVFDEGCEFGMSPAMREALAALLGVVETGAPPESAASAETADVPPMTITEFIEMDPEEEPERKRLVKTWVQAKKLLHPQRLDIVAKVLFARELLGQPSKNSGISAKEVYRKHIFCRTGGVEPGSETRKASLQDYEREFSALLHSMKANGFDPEHSIPVAQQNGIVMNGAHRVAAAIALGIEKVPVEYHEDASGLHWGFDWFVENGFAPDEIDELLLSWVELQQDRAGCVVLWPAAEERWEAIEKSVAEQFPLVARRDFEFSRSQFDEVVRDVYASDWGPIVGDNIEAKIRFFSDYTPKLRVLVVHAPQSVTKLAEMKRQVREEYHEVVPSDRFATLHTTDTEYETQLVADIFLNGANLRALRCRPETGTRDAFMDWLKDYHKVLGELGISSEDCCVVGSSSLEVLGVRESTDIDFTMTSAVRSERYTPGVTHINKDLDVVSKNYPRAIARDAAPTDDQLVGDRALYFRFRGLKFAALDVVVTRKLTQRRDKDLADVAKVGRLRLAGRL</sequence>
<dbReference type="SUPFAM" id="SSF110849">
    <property type="entry name" value="ParB/Sulfiredoxin"/>
    <property type="match status" value="1"/>
</dbReference>
<organism evidence="1 2">
    <name type="scientific">Eiseniibacteriota bacterium</name>
    <dbReference type="NCBI Taxonomy" id="2212470"/>
    <lineage>
        <taxon>Bacteria</taxon>
        <taxon>Candidatus Eiseniibacteriota</taxon>
    </lineage>
</organism>
<evidence type="ECO:0000313" key="2">
    <source>
        <dbReference type="Proteomes" id="UP000547674"/>
    </source>
</evidence>